<keyword evidence="1" id="KW-1133">Transmembrane helix</keyword>
<dbReference type="Proteomes" id="UP000268014">
    <property type="component" value="Unassembled WGS sequence"/>
</dbReference>
<evidence type="ECO:0000313" key="3">
    <source>
        <dbReference type="Proteomes" id="UP000268014"/>
    </source>
</evidence>
<gene>
    <name evidence="2" type="ORF">HPLM_LOCUS19493</name>
</gene>
<evidence type="ECO:0000256" key="1">
    <source>
        <dbReference type="SAM" id="Phobius"/>
    </source>
</evidence>
<dbReference type="AlphaFoldDB" id="A0A3P7YZ61"/>
<keyword evidence="1" id="KW-0472">Membrane</keyword>
<proteinExistence type="predicted"/>
<accession>A0A3P7YZ61</accession>
<protein>
    <submittedName>
        <fullName evidence="2">Uncharacterized protein</fullName>
    </submittedName>
</protein>
<name>A0A3P7YZ61_HAEPC</name>
<reference evidence="2 3" key="1">
    <citation type="submission" date="2018-11" db="EMBL/GenBank/DDBJ databases">
        <authorList>
            <consortium name="Pathogen Informatics"/>
        </authorList>
    </citation>
    <scope>NUCLEOTIDE SEQUENCE [LARGE SCALE GENOMIC DNA]</scope>
    <source>
        <strain evidence="2 3">MHpl1</strain>
    </source>
</reference>
<evidence type="ECO:0000313" key="2">
    <source>
        <dbReference type="EMBL" id="VDO77584.1"/>
    </source>
</evidence>
<dbReference type="EMBL" id="UZAF01021368">
    <property type="protein sequence ID" value="VDO77584.1"/>
    <property type="molecule type" value="Genomic_DNA"/>
</dbReference>
<feature type="transmembrane region" description="Helical" evidence="1">
    <location>
        <begin position="40"/>
        <end position="60"/>
    </location>
</feature>
<keyword evidence="1" id="KW-0812">Transmembrane</keyword>
<keyword evidence="3" id="KW-1185">Reference proteome</keyword>
<organism evidence="2 3">
    <name type="scientific">Haemonchus placei</name>
    <name type="common">Barber's pole worm</name>
    <dbReference type="NCBI Taxonomy" id="6290"/>
    <lineage>
        <taxon>Eukaryota</taxon>
        <taxon>Metazoa</taxon>
        <taxon>Ecdysozoa</taxon>
        <taxon>Nematoda</taxon>
        <taxon>Chromadorea</taxon>
        <taxon>Rhabditida</taxon>
        <taxon>Rhabditina</taxon>
        <taxon>Rhabditomorpha</taxon>
        <taxon>Strongyloidea</taxon>
        <taxon>Trichostrongylidae</taxon>
        <taxon>Haemonchus</taxon>
    </lineage>
</organism>
<sequence length="66" mass="7557">MLRAGYCHKRAVSNSSTVIFLRPWLVFSEQKYSREGHSCWMFLVLLSISSSIASFTLRAADISRLM</sequence>